<comment type="caution">
    <text evidence="1">The sequence shown here is derived from an EMBL/GenBank/DDBJ whole genome shotgun (WGS) entry which is preliminary data.</text>
</comment>
<dbReference type="PATRIC" id="fig|1389415.4.peg.597"/>
<evidence type="ECO:0000313" key="1">
    <source>
        <dbReference type="EMBL" id="ERT14554.1"/>
    </source>
</evidence>
<dbReference type="Proteomes" id="UP000017133">
    <property type="component" value="Unassembled WGS sequence"/>
</dbReference>
<dbReference type="RefSeq" id="WP_021325350.1">
    <property type="nucleotide sequence ID" value="NZ_AXDT01000025.1"/>
</dbReference>
<name>U7R312_PHOTE</name>
<keyword evidence="2" id="KW-1185">Reference proteome</keyword>
<protein>
    <submittedName>
        <fullName evidence="1">Uncharacterized protein</fullName>
    </submittedName>
</protein>
<sequence length="149" mass="16977">MTDNESSQADISISKYNVALIYDAKIDIHFVIAQSHLCDKDVPFILPNTIKDISYLKLLEEEIVGHGYHVEKIYDDNLIVRMGMLNDGIARACIPVLGVYSQVIKEKNTLQIIPLMTTIATGVIFSKWVNEKIRKDFIDFLTFKEPSTR</sequence>
<accession>U7R312</accession>
<dbReference type="AlphaFoldDB" id="U7R312"/>
<gene>
    <name evidence="1" type="ORF">O185_03035</name>
</gene>
<dbReference type="EMBL" id="AXDT01000025">
    <property type="protein sequence ID" value="ERT14554.1"/>
    <property type="molecule type" value="Genomic_DNA"/>
</dbReference>
<reference evidence="1 2" key="1">
    <citation type="submission" date="2013-10" db="EMBL/GenBank/DDBJ databases">
        <title>Whole Genome Shotgun Sequence of Photorhabdus temperata J3.</title>
        <authorList>
            <person name="Park G.-S."/>
            <person name="Hong S.-J."/>
            <person name="Shin J.-H."/>
        </authorList>
    </citation>
    <scope>NUCLEOTIDE SEQUENCE [LARGE SCALE GENOMIC DNA]</scope>
    <source>
        <strain evidence="1 2">J3</strain>
    </source>
</reference>
<organism evidence="1 2">
    <name type="scientific">Photorhabdus temperata J3</name>
    <dbReference type="NCBI Taxonomy" id="1389415"/>
    <lineage>
        <taxon>Bacteria</taxon>
        <taxon>Pseudomonadati</taxon>
        <taxon>Pseudomonadota</taxon>
        <taxon>Gammaproteobacteria</taxon>
        <taxon>Enterobacterales</taxon>
        <taxon>Morganellaceae</taxon>
        <taxon>Photorhabdus</taxon>
    </lineage>
</organism>
<evidence type="ECO:0000313" key="2">
    <source>
        <dbReference type="Proteomes" id="UP000017133"/>
    </source>
</evidence>
<proteinExistence type="predicted"/>